<organism evidence="8 9">
    <name type="scientific">Rariglobus hedericola</name>
    <dbReference type="NCBI Taxonomy" id="2597822"/>
    <lineage>
        <taxon>Bacteria</taxon>
        <taxon>Pseudomonadati</taxon>
        <taxon>Verrucomicrobiota</taxon>
        <taxon>Opitutia</taxon>
        <taxon>Opitutales</taxon>
        <taxon>Opitutaceae</taxon>
        <taxon>Rariglobus</taxon>
    </lineage>
</organism>
<dbReference type="PANTHER" id="PTHR46383">
    <property type="entry name" value="ASPARTATE AMINOTRANSFERASE"/>
    <property type="match status" value="1"/>
</dbReference>
<keyword evidence="3 6" id="KW-0032">Aminotransferase</keyword>
<evidence type="ECO:0000313" key="9">
    <source>
        <dbReference type="Proteomes" id="UP000315648"/>
    </source>
</evidence>
<dbReference type="GO" id="GO:0030170">
    <property type="term" value="F:pyridoxal phosphate binding"/>
    <property type="evidence" value="ECO:0007669"/>
    <property type="project" value="InterPro"/>
</dbReference>
<comment type="caution">
    <text evidence="8">The sequence shown here is derived from an EMBL/GenBank/DDBJ whole genome shotgun (WGS) entry which is preliminary data.</text>
</comment>
<dbReference type="FunFam" id="3.40.640.10:FF:000033">
    <property type="entry name" value="Aspartate aminotransferase"/>
    <property type="match status" value="1"/>
</dbReference>
<evidence type="ECO:0000259" key="7">
    <source>
        <dbReference type="Pfam" id="PF00155"/>
    </source>
</evidence>
<keyword evidence="9" id="KW-1185">Reference proteome</keyword>
<dbReference type="OrthoDB" id="9813612at2"/>
<sequence length="397" mass="42468">MSQAPAPLSSWALNVSPSPTLAVDAKAKALAAAGEDVCGFAAGEPDFDTPEHIKDACIAALKSGKTKYAPTPGIEPLRQALADKYLADYGLKYAPSQFIVSPGGKFSCYLTILATCSPGDEVIIPAPFWVSYPEMVKLAGAVPKLVLADDSTGFKLTPAQLEAAITPKTRLLIINSPSNPTGAVYTKPELEALTAVALKHNLYIMSDEIYEHLTYDGAKHYSPATFSKEAFDRTIIVSGFAKTYAMTGWRLGTTVAPPHIAKAISELQSQMTSNATTFAQYGAVAALKEKEKTDAALKTMLVAFDRRRKFLHSELNKIPGIKCLLAEGAFYLFPNISSFGLSSVDFCSRLLEAEKVAAVPGSAFGAEGYLRLSYATSDEIIAKGVSRLAKFCATLKK</sequence>
<reference evidence="8 9" key="1">
    <citation type="submission" date="2019-07" db="EMBL/GenBank/DDBJ databases">
        <title>Description of 53C-WASEF.</title>
        <authorList>
            <person name="Pitt A."/>
            <person name="Hahn M.W."/>
        </authorList>
    </citation>
    <scope>NUCLEOTIDE SEQUENCE [LARGE SCALE GENOMIC DNA]</scope>
    <source>
        <strain evidence="8 9">53C-WASEF</strain>
    </source>
</reference>
<evidence type="ECO:0000256" key="6">
    <source>
        <dbReference type="RuleBase" id="RU000481"/>
    </source>
</evidence>
<keyword evidence="4 6" id="KW-0808">Transferase</keyword>
<dbReference type="EMBL" id="VMBG01000001">
    <property type="protein sequence ID" value="TSJ78030.1"/>
    <property type="molecule type" value="Genomic_DNA"/>
</dbReference>
<dbReference type="AlphaFoldDB" id="A0A556QN05"/>
<evidence type="ECO:0000313" key="8">
    <source>
        <dbReference type="EMBL" id="TSJ78030.1"/>
    </source>
</evidence>
<accession>A0A556QN05</accession>
<evidence type="ECO:0000256" key="2">
    <source>
        <dbReference type="ARBA" id="ARBA00007441"/>
    </source>
</evidence>
<dbReference type="Proteomes" id="UP000315648">
    <property type="component" value="Unassembled WGS sequence"/>
</dbReference>
<dbReference type="PANTHER" id="PTHR46383:SF1">
    <property type="entry name" value="ASPARTATE AMINOTRANSFERASE"/>
    <property type="match status" value="1"/>
</dbReference>
<dbReference type="GO" id="GO:0008483">
    <property type="term" value="F:transaminase activity"/>
    <property type="evidence" value="ECO:0007669"/>
    <property type="project" value="UniProtKB-KW"/>
</dbReference>
<dbReference type="EC" id="2.6.1.-" evidence="6"/>
<comment type="similarity">
    <text evidence="2 6">Belongs to the class-I pyridoxal-phosphate-dependent aminotransferase family.</text>
</comment>
<feature type="domain" description="Aminotransferase class I/classII large" evidence="7">
    <location>
        <begin position="36"/>
        <end position="387"/>
    </location>
</feature>
<dbReference type="InterPro" id="IPR004838">
    <property type="entry name" value="NHTrfase_class1_PyrdxlP-BS"/>
</dbReference>
<dbReference type="InterPro" id="IPR050596">
    <property type="entry name" value="AspAT/PAT-like"/>
</dbReference>
<dbReference type="InterPro" id="IPR015424">
    <property type="entry name" value="PyrdxlP-dep_Trfase"/>
</dbReference>
<evidence type="ECO:0000256" key="5">
    <source>
        <dbReference type="ARBA" id="ARBA00022898"/>
    </source>
</evidence>
<dbReference type="GO" id="GO:0006520">
    <property type="term" value="P:amino acid metabolic process"/>
    <property type="evidence" value="ECO:0007669"/>
    <property type="project" value="InterPro"/>
</dbReference>
<dbReference type="Pfam" id="PF00155">
    <property type="entry name" value="Aminotran_1_2"/>
    <property type="match status" value="1"/>
</dbReference>
<gene>
    <name evidence="8" type="ORF">FPL22_01595</name>
</gene>
<dbReference type="InterPro" id="IPR015421">
    <property type="entry name" value="PyrdxlP-dep_Trfase_major"/>
</dbReference>
<evidence type="ECO:0000256" key="1">
    <source>
        <dbReference type="ARBA" id="ARBA00001933"/>
    </source>
</evidence>
<dbReference type="InterPro" id="IPR015422">
    <property type="entry name" value="PyrdxlP-dep_Trfase_small"/>
</dbReference>
<evidence type="ECO:0000256" key="4">
    <source>
        <dbReference type="ARBA" id="ARBA00022679"/>
    </source>
</evidence>
<dbReference type="InterPro" id="IPR004839">
    <property type="entry name" value="Aminotransferase_I/II_large"/>
</dbReference>
<dbReference type="Gene3D" id="3.90.1150.10">
    <property type="entry name" value="Aspartate Aminotransferase, domain 1"/>
    <property type="match status" value="1"/>
</dbReference>
<name>A0A556QN05_9BACT</name>
<dbReference type="RefSeq" id="WP_144228371.1">
    <property type="nucleotide sequence ID" value="NZ_CBCRVV010000001.1"/>
</dbReference>
<dbReference type="SUPFAM" id="SSF53383">
    <property type="entry name" value="PLP-dependent transferases"/>
    <property type="match status" value="1"/>
</dbReference>
<dbReference type="CDD" id="cd00609">
    <property type="entry name" value="AAT_like"/>
    <property type="match status" value="1"/>
</dbReference>
<dbReference type="Gene3D" id="3.40.640.10">
    <property type="entry name" value="Type I PLP-dependent aspartate aminotransferase-like (Major domain)"/>
    <property type="match status" value="1"/>
</dbReference>
<dbReference type="PROSITE" id="PS00105">
    <property type="entry name" value="AA_TRANSFER_CLASS_1"/>
    <property type="match status" value="1"/>
</dbReference>
<proteinExistence type="inferred from homology"/>
<protein>
    <recommendedName>
        <fullName evidence="6">Aminotransferase</fullName>
        <ecNumber evidence="6">2.6.1.-</ecNumber>
    </recommendedName>
</protein>
<comment type="cofactor">
    <cofactor evidence="1 6">
        <name>pyridoxal 5'-phosphate</name>
        <dbReference type="ChEBI" id="CHEBI:597326"/>
    </cofactor>
</comment>
<keyword evidence="5" id="KW-0663">Pyridoxal phosphate</keyword>
<evidence type="ECO:0000256" key="3">
    <source>
        <dbReference type="ARBA" id="ARBA00022576"/>
    </source>
</evidence>